<dbReference type="SMART" id="SM00575">
    <property type="entry name" value="ZnF_PMZ"/>
    <property type="match status" value="1"/>
</dbReference>
<dbReference type="Pfam" id="PF10551">
    <property type="entry name" value="MULE"/>
    <property type="match status" value="1"/>
</dbReference>
<keyword evidence="8" id="KW-1185">Reference proteome</keyword>
<feature type="domain" description="SWIM-type" evidence="6">
    <location>
        <begin position="489"/>
        <end position="521"/>
    </location>
</feature>
<dbReference type="Proteomes" id="UP000595140">
    <property type="component" value="Unassembled WGS sequence"/>
</dbReference>
<gene>
    <name evidence="7" type="ORF">CCAM_LOCUS821</name>
</gene>
<dbReference type="EMBL" id="OOIL02000002">
    <property type="protein sequence ID" value="VFQ59045.1"/>
    <property type="molecule type" value="Genomic_DNA"/>
</dbReference>
<sequence length="638" mass="73372">MMLFGDPEDEEERGGQTIVNKMAKLYKTGRLWVRGRDGKVDLKVGDVFSCKADLLRIMKDYCIQKGIFLKKIKNDKKKYTQVCMNNKCAFRIHASILIDGHSWMIKSFTDGHVCAVKEHHKRAGAAWVASHMLEEFRSNREMNATTVQTRMLTKFNTYIPNYTCWRALKLMRNMVEGRHEDGYKLLPQYLEVFKDRNPDSSCFIRWEEIGPGRNPIFRRCQICIGSAITSFKQFCRPLIGIDACHLKGPYQGILLTAMALDGTNGQFPLAYGVADREDETEWCFFLNGLADALGCLEDASKYTIISDTHQAIVTGLHNVLPKASRRICVLHFYKNFASKFSGAWFHSFFYIVANTFSEYVFNRAMDKIKEEDAEAYEWLMKNEPHEHWARHKFNPSLKCEDNTNNFVESFNKAIIAHRAKPILQMLEEIRKLVGNIFEKRFGMGSSWSSVVTPYVDKKLREISMESRVCLEVVAAGRGEFDVLDGTTNFTVRLRDHSCDCNKWQVSGLPCKHAARCILRINENLEDYCSPLFSVGNYRALYDGIIHPIPDPCMWGQSELPKLDPPKNMKKKGRPKKHRRRDGLDDVIAKEHKRIPHGTKRCSKCKQVGHNHRTCGQGRDEEGRLLKKNKIKKKASPKA</sequence>
<dbReference type="InterPro" id="IPR006564">
    <property type="entry name" value="Znf_PMZ"/>
</dbReference>
<protein>
    <recommendedName>
        <fullName evidence="6">SWIM-type domain-containing protein</fullName>
    </recommendedName>
</protein>
<feature type="compositionally biased region" description="Basic residues" evidence="5">
    <location>
        <begin position="567"/>
        <end position="580"/>
    </location>
</feature>
<feature type="region of interest" description="Disordered" evidence="5">
    <location>
        <begin position="609"/>
        <end position="638"/>
    </location>
</feature>
<evidence type="ECO:0000256" key="2">
    <source>
        <dbReference type="ARBA" id="ARBA00022771"/>
    </source>
</evidence>
<evidence type="ECO:0000259" key="6">
    <source>
        <dbReference type="PROSITE" id="PS50966"/>
    </source>
</evidence>
<accession>A0A484K3I2</accession>
<feature type="region of interest" description="Disordered" evidence="5">
    <location>
        <begin position="559"/>
        <end position="584"/>
    </location>
</feature>
<dbReference type="InterPro" id="IPR004332">
    <property type="entry name" value="Transposase_MuDR"/>
</dbReference>
<keyword evidence="3" id="KW-0862">Zinc</keyword>
<dbReference type="AlphaFoldDB" id="A0A484K3I2"/>
<keyword evidence="1" id="KW-0479">Metal-binding</keyword>
<name>A0A484K3I2_9ASTE</name>
<organism evidence="7 8">
    <name type="scientific">Cuscuta campestris</name>
    <dbReference type="NCBI Taxonomy" id="132261"/>
    <lineage>
        <taxon>Eukaryota</taxon>
        <taxon>Viridiplantae</taxon>
        <taxon>Streptophyta</taxon>
        <taxon>Embryophyta</taxon>
        <taxon>Tracheophyta</taxon>
        <taxon>Spermatophyta</taxon>
        <taxon>Magnoliopsida</taxon>
        <taxon>eudicotyledons</taxon>
        <taxon>Gunneridae</taxon>
        <taxon>Pentapetalae</taxon>
        <taxon>asterids</taxon>
        <taxon>lamiids</taxon>
        <taxon>Solanales</taxon>
        <taxon>Convolvulaceae</taxon>
        <taxon>Cuscuteae</taxon>
        <taxon>Cuscuta</taxon>
        <taxon>Cuscuta subgen. Grammica</taxon>
        <taxon>Cuscuta sect. Cleistogrammica</taxon>
    </lineage>
</organism>
<dbReference type="InterPro" id="IPR018289">
    <property type="entry name" value="MULE_transposase_dom"/>
</dbReference>
<feature type="compositionally biased region" description="Basic residues" evidence="5">
    <location>
        <begin position="625"/>
        <end position="638"/>
    </location>
</feature>
<dbReference type="Pfam" id="PF04434">
    <property type="entry name" value="SWIM"/>
    <property type="match status" value="1"/>
</dbReference>
<dbReference type="OrthoDB" id="1302888at2759"/>
<keyword evidence="2 4" id="KW-0863">Zinc-finger</keyword>
<dbReference type="Pfam" id="PF03108">
    <property type="entry name" value="DBD_Tnp_Mut"/>
    <property type="match status" value="1"/>
</dbReference>
<dbReference type="PANTHER" id="PTHR31973:SF197">
    <property type="entry name" value="SWIM-TYPE DOMAIN-CONTAINING PROTEIN"/>
    <property type="match status" value="1"/>
</dbReference>
<evidence type="ECO:0000256" key="5">
    <source>
        <dbReference type="SAM" id="MobiDB-lite"/>
    </source>
</evidence>
<evidence type="ECO:0000313" key="8">
    <source>
        <dbReference type="Proteomes" id="UP000595140"/>
    </source>
</evidence>
<proteinExistence type="predicted"/>
<reference evidence="7 8" key="1">
    <citation type="submission" date="2018-04" db="EMBL/GenBank/DDBJ databases">
        <authorList>
            <person name="Vogel A."/>
        </authorList>
    </citation>
    <scope>NUCLEOTIDE SEQUENCE [LARGE SCALE GENOMIC DNA]</scope>
</reference>
<evidence type="ECO:0000256" key="1">
    <source>
        <dbReference type="ARBA" id="ARBA00022723"/>
    </source>
</evidence>
<evidence type="ECO:0000256" key="3">
    <source>
        <dbReference type="ARBA" id="ARBA00022833"/>
    </source>
</evidence>
<dbReference type="InterPro" id="IPR007527">
    <property type="entry name" value="Znf_SWIM"/>
</dbReference>
<evidence type="ECO:0000313" key="7">
    <source>
        <dbReference type="EMBL" id="VFQ59045.1"/>
    </source>
</evidence>
<dbReference type="PROSITE" id="PS50966">
    <property type="entry name" value="ZF_SWIM"/>
    <property type="match status" value="1"/>
</dbReference>
<dbReference type="GO" id="GO:0008270">
    <property type="term" value="F:zinc ion binding"/>
    <property type="evidence" value="ECO:0007669"/>
    <property type="project" value="UniProtKB-KW"/>
</dbReference>
<dbReference type="PANTHER" id="PTHR31973">
    <property type="entry name" value="POLYPROTEIN, PUTATIVE-RELATED"/>
    <property type="match status" value="1"/>
</dbReference>
<evidence type="ECO:0000256" key="4">
    <source>
        <dbReference type="PROSITE-ProRule" id="PRU00325"/>
    </source>
</evidence>